<protein>
    <submittedName>
        <fullName evidence="4">Putative Mitochondrial transcription termination factor family protein</fullName>
    </submittedName>
</protein>
<sequence>MRIPNDLYTTVVRHLGTTTAAAAPARLPTSLYKIPSKYKPLAIKEAQQILAEYLHSTRSIPYTYAEYIAQNSLSSINSLISNANLPRFSTHTFSKSLVKHFRYHPINEFEFFFESIGIDHGQVRHFLPANKFFFCEDRIILDAAQTLAGFGFPWTKLGSLYKEEVSIFRKDSRELSERLCGFKREYGFTNVTITGICLAFPYVLSADGELNGEIGRLFDDLTMVFVHFDLESCVEGKVDAWLDICRKIKVFYDLGCEKGKMGELMGRNKSLFVDYSEETLLNKAEYFCRFGVTKKDVGLLLLERTELLDFDLEEQVISVLGFLKHLGLSAEELEIVTEKYPYVLGRNKMVNLPHVMRAMNLHNWFFNKIRNGSHLLLGNYVLGYPDEDKDKEYIDTLERIHYSRYAIHTMHKLNVLHGIGFGENWLTVKVLAHMHGTSSELQERVDCLIHSGIVFSKLCMMIKTTPKILNQKPEILERKIIFLCQEMGSSLEYLDTFPAFLNFNLENRIKPRYRFHLWLMEKGLCTKNYSIASMVATSEKSFMDRVYRIHPAALKQWLERFSC</sequence>
<dbReference type="GO" id="GO:0003676">
    <property type="term" value="F:nucleic acid binding"/>
    <property type="evidence" value="ECO:0007669"/>
    <property type="project" value="InterPro"/>
</dbReference>
<keyword evidence="2" id="KW-0805">Transcription regulation</keyword>
<dbReference type="Gene3D" id="1.25.70.10">
    <property type="entry name" value="Transcription termination factor 3, mitochondrial"/>
    <property type="match status" value="3"/>
</dbReference>
<keyword evidence="2" id="KW-0804">Transcription</keyword>
<name>A0A7J7CFF6_TRIWF</name>
<keyword evidence="3" id="KW-0809">Transit peptide</keyword>
<dbReference type="EMBL" id="JAAARO010000017">
    <property type="protein sequence ID" value="KAF5732888.1"/>
    <property type="molecule type" value="Genomic_DNA"/>
</dbReference>
<proteinExistence type="inferred from homology"/>
<dbReference type="InParanoid" id="A0A7J7CFF6"/>
<organism evidence="4 5">
    <name type="scientific">Tripterygium wilfordii</name>
    <name type="common">Thunder God vine</name>
    <dbReference type="NCBI Taxonomy" id="458696"/>
    <lineage>
        <taxon>Eukaryota</taxon>
        <taxon>Viridiplantae</taxon>
        <taxon>Streptophyta</taxon>
        <taxon>Embryophyta</taxon>
        <taxon>Tracheophyta</taxon>
        <taxon>Spermatophyta</taxon>
        <taxon>Magnoliopsida</taxon>
        <taxon>eudicotyledons</taxon>
        <taxon>Gunneridae</taxon>
        <taxon>Pentapetalae</taxon>
        <taxon>rosids</taxon>
        <taxon>fabids</taxon>
        <taxon>Celastrales</taxon>
        <taxon>Celastraceae</taxon>
        <taxon>Tripterygium</taxon>
    </lineage>
</organism>
<evidence type="ECO:0000313" key="4">
    <source>
        <dbReference type="EMBL" id="KAF5732888.1"/>
    </source>
</evidence>
<gene>
    <name evidence="4" type="ORF">HS088_TW17G00421</name>
</gene>
<dbReference type="OrthoDB" id="899381at2759"/>
<evidence type="ECO:0000256" key="2">
    <source>
        <dbReference type="ARBA" id="ARBA00022472"/>
    </source>
</evidence>
<dbReference type="FunFam" id="1.25.70.10:FF:000017">
    <property type="entry name" value="Transcription termination factor MTEF18, mitochondrial"/>
    <property type="match status" value="1"/>
</dbReference>
<dbReference type="SMART" id="SM00733">
    <property type="entry name" value="Mterf"/>
    <property type="match status" value="4"/>
</dbReference>
<dbReference type="AlphaFoldDB" id="A0A7J7CFF6"/>
<evidence type="ECO:0000256" key="1">
    <source>
        <dbReference type="ARBA" id="ARBA00007692"/>
    </source>
</evidence>
<keyword evidence="5" id="KW-1185">Reference proteome</keyword>
<dbReference type="PANTHER" id="PTHR13068:SF113">
    <property type="entry name" value="TRANSCRIPTION TERMINATION FACTOR MTEF18, MITOCHONDRIAL"/>
    <property type="match status" value="1"/>
</dbReference>
<accession>A0A7J7CFF6</accession>
<dbReference type="Pfam" id="PF02536">
    <property type="entry name" value="mTERF"/>
    <property type="match status" value="2"/>
</dbReference>
<reference evidence="4 5" key="1">
    <citation type="journal article" date="2020" name="Nat. Commun.">
        <title>Genome of Tripterygium wilfordii and identification of cytochrome P450 involved in triptolide biosynthesis.</title>
        <authorList>
            <person name="Tu L."/>
            <person name="Su P."/>
            <person name="Zhang Z."/>
            <person name="Gao L."/>
            <person name="Wang J."/>
            <person name="Hu T."/>
            <person name="Zhou J."/>
            <person name="Zhang Y."/>
            <person name="Zhao Y."/>
            <person name="Liu Y."/>
            <person name="Song Y."/>
            <person name="Tong Y."/>
            <person name="Lu Y."/>
            <person name="Yang J."/>
            <person name="Xu C."/>
            <person name="Jia M."/>
            <person name="Peters R.J."/>
            <person name="Huang L."/>
            <person name="Gao W."/>
        </authorList>
    </citation>
    <scope>NUCLEOTIDE SEQUENCE [LARGE SCALE GENOMIC DNA]</scope>
    <source>
        <strain evidence="5">cv. XIE 37</strain>
        <tissue evidence="4">Leaf</tissue>
    </source>
</reference>
<keyword evidence="2" id="KW-0806">Transcription termination</keyword>
<dbReference type="FunCoup" id="A0A7J7CFF6">
    <property type="interactions" value="2092"/>
</dbReference>
<dbReference type="InterPro" id="IPR038538">
    <property type="entry name" value="MTERF_sf"/>
</dbReference>
<dbReference type="Proteomes" id="UP000593562">
    <property type="component" value="Unassembled WGS sequence"/>
</dbReference>
<dbReference type="InterPro" id="IPR003690">
    <property type="entry name" value="MTERF"/>
</dbReference>
<comment type="caution">
    <text evidence="4">The sequence shown here is derived from an EMBL/GenBank/DDBJ whole genome shotgun (WGS) entry which is preliminary data.</text>
</comment>
<evidence type="ECO:0000256" key="3">
    <source>
        <dbReference type="ARBA" id="ARBA00022946"/>
    </source>
</evidence>
<comment type="similarity">
    <text evidence="1">Belongs to the mTERF family.</text>
</comment>
<dbReference type="PANTHER" id="PTHR13068">
    <property type="entry name" value="CGI-12 PROTEIN-RELATED"/>
    <property type="match status" value="1"/>
</dbReference>
<dbReference type="GO" id="GO:0006353">
    <property type="term" value="P:DNA-templated transcription termination"/>
    <property type="evidence" value="ECO:0007669"/>
    <property type="project" value="UniProtKB-KW"/>
</dbReference>
<evidence type="ECO:0000313" key="5">
    <source>
        <dbReference type="Proteomes" id="UP000593562"/>
    </source>
</evidence>